<protein>
    <submittedName>
        <fullName evidence="1">Uncharacterized protein</fullName>
    </submittedName>
</protein>
<dbReference type="Proteomes" id="UP001604277">
    <property type="component" value="Unassembled WGS sequence"/>
</dbReference>
<accession>A0ABD1RJ24</accession>
<organism evidence="1 2">
    <name type="scientific">Forsythia ovata</name>
    <dbReference type="NCBI Taxonomy" id="205694"/>
    <lineage>
        <taxon>Eukaryota</taxon>
        <taxon>Viridiplantae</taxon>
        <taxon>Streptophyta</taxon>
        <taxon>Embryophyta</taxon>
        <taxon>Tracheophyta</taxon>
        <taxon>Spermatophyta</taxon>
        <taxon>Magnoliopsida</taxon>
        <taxon>eudicotyledons</taxon>
        <taxon>Gunneridae</taxon>
        <taxon>Pentapetalae</taxon>
        <taxon>asterids</taxon>
        <taxon>lamiids</taxon>
        <taxon>Lamiales</taxon>
        <taxon>Oleaceae</taxon>
        <taxon>Forsythieae</taxon>
        <taxon>Forsythia</taxon>
    </lineage>
</organism>
<evidence type="ECO:0000313" key="1">
    <source>
        <dbReference type="EMBL" id="KAL2488146.1"/>
    </source>
</evidence>
<comment type="caution">
    <text evidence="1">The sequence shown here is derived from an EMBL/GenBank/DDBJ whole genome shotgun (WGS) entry which is preliminary data.</text>
</comment>
<keyword evidence="2" id="KW-1185">Reference proteome</keyword>
<gene>
    <name evidence="1" type="ORF">Fot_41438</name>
</gene>
<proteinExistence type="predicted"/>
<evidence type="ECO:0000313" key="2">
    <source>
        <dbReference type="Proteomes" id="UP001604277"/>
    </source>
</evidence>
<name>A0ABD1RJ24_9LAMI</name>
<dbReference type="EMBL" id="JBFOLJ010000012">
    <property type="protein sequence ID" value="KAL2488146.1"/>
    <property type="molecule type" value="Genomic_DNA"/>
</dbReference>
<dbReference type="AlphaFoldDB" id="A0ABD1RJ24"/>
<reference evidence="2" key="1">
    <citation type="submission" date="2024-07" db="EMBL/GenBank/DDBJ databases">
        <title>Two chromosome-level genome assemblies of Korean endemic species Abeliophyllum distichum and Forsythia ovata (Oleaceae).</title>
        <authorList>
            <person name="Jang H."/>
        </authorList>
    </citation>
    <scope>NUCLEOTIDE SEQUENCE [LARGE SCALE GENOMIC DNA]</scope>
</reference>
<sequence>MADDAWNCYDMYKLQDSGMNLGSNPGQFKILAHLPLAHLRKRDGLLEHRLLSDSNYILISKLWPLVPDFGKLQLTICCNWSSLLLEESKVYSDNTYVAMVTKINHKSSVYKLDSNPCLATTPGGLKPTNLILEQ</sequence>